<evidence type="ECO:0000313" key="2">
    <source>
        <dbReference type="EMBL" id="QFY62013.1"/>
    </source>
</evidence>
<dbReference type="CDD" id="cd03809">
    <property type="entry name" value="GT4_MtfB-like"/>
    <property type="match status" value="1"/>
</dbReference>
<gene>
    <name evidence="2" type="ORF">FZ934_17390</name>
</gene>
<keyword evidence="2" id="KW-0808">Transferase</keyword>
<dbReference type="KEGG" id="rgr:FZ934_17390"/>
<dbReference type="Gene3D" id="3.40.50.2000">
    <property type="entry name" value="Glycogen Phosphorylase B"/>
    <property type="match status" value="1"/>
</dbReference>
<dbReference type="SUPFAM" id="SSF53756">
    <property type="entry name" value="UDP-Glycosyltransferase/glycogen phosphorylase"/>
    <property type="match status" value="1"/>
</dbReference>
<reference evidence="2 3" key="1">
    <citation type="submission" date="2019-08" db="EMBL/GenBank/DDBJ databases">
        <title>Prosopis cineraria nodule microbiome.</title>
        <authorList>
            <person name="Ali R."/>
            <person name="Chaluvadi S.R."/>
            <person name="Wang X."/>
        </authorList>
    </citation>
    <scope>NUCLEOTIDE SEQUENCE [LARGE SCALE GENOMIC DNA]</scope>
    <source>
        <strain evidence="2 3">BG7</strain>
    </source>
</reference>
<evidence type="ECO:0000259" key="1">
    <source>
        <dbReference type="Pfam" id="PF00534"/>
    </source>
</evidence>
<accession>A0A5Q0C989</accession>
<protein>
    <submittedName>
        <fullName evidence="2">Glycosyltransferase family 4 protein</fullName>
    </submittedName>
</protein>
<dbReference type="AlphaFoldDB" id="A0A5Q0C989"/>
<evidence type="ECO:0000313" key="3">
    <source>
        <dbReference type="Proteomes" id="UP000326881"/>
    </source>
</evidence>
<keyword evidence="3" id="KW-1185">Reference proteome</keyword>
<dbReference type="OrthoDB" id="9801609at2"/>
<dbReference type="PANTHER" id="PTHR46401:SF8">
    <property type="entry name" value="BLL6006 PROTEIN"/>
    <property type="match status" value="1"/>
</dbReference>
<organism evidence="2 3">
    <name type="scientific">Rhizobium grahamii</name>
    <dbReference type="NCBI Taxonomy" id="1120045"/>
    <lineage>
        <taxon>Bacteria</taxon>
        <taxon>Pseudomonadati</taxon>
        <taxon>Pseudomonadota</taxon>
        <taxon>Alphaproteobacteria</taxon>
        <taxon>Hyphomicrobiales</taxon>
        <taxon>Rhizobiaceae</taxon>
        <taxon>Rhizobium/Agrobacterium group</taxon>
        <taxon>Rhizobium</taxon>
    </lineage>
</organism>
<dbReference type="Proteomes" id="UP000326881">
    <property type="component" value="Chromosome"/>
</dbReference>
<dbReference type="InterPro" id="IPR001296">
    <property type="entry name" value="Glyco_trans_1"/>
</dbReference>
<dbReference type="EMBL" id="CP043498">
    <property type="protein sequence ID" value="QFY62013.1"/>
    <property type="molecule type" value="Genomic_DNA"/>
</dbReference>
<dbReference type="RefSeq" id="WP_153272068.1">
    <property type="nucleotide sequence ID" value="NZ_CP043498.1"/>
</dbReference>
<name>A0A5Q0C989_9HYPH</name>
<dbReference type="PANTHER" id="PTHR46401">
    <property type="entry name" value="GLYCOSYLTRANSFERASE WBBK-RELATED"/>
    <property type="match status" value="1"/>
</dbReference>
<dbReference type="Pfam" id="PF00534">
    <property type="entry name" value="Glycos_transf_1"/>
    <property type="match status" value="1"/>
</dbReference>
<feature type="domain" description="Glycosyl transferase family 1" evidence="1">
    <location>
        <begin position="204"/>
        <end position="348"/>
    </location>
</feature>
<sequence>MRAAFTLIGGKAWTGGTNFLLNLLTLVTRHQPGRITPILFVGADTFAGDYEKFVAIPGIEIVVTPLLDAERQRVSLLKSVVLGRDAALTALFTSHGVDVVFESARFFGWSLGLPAVAWIPDMQHRRLPQFFTSGGWVKRELGFRLQSLGGRRIMVSSNDTRIACEHYYPSTRGRIGVVHFAIEPSAVASPVEARGIAQSYGLPDQFFFMPNQFWRHKNHDRVLDALAILKTRGIQTVIAASGRQNDPRDPTHFPALSKKIEMLGLEDEFRLLGMIPYPHLAQLMLASTAVINASLSEGWSTTVEEAKSLGIPLIVSNLDVHQEQLAETATYFDPLSPESIADAIAGFIPFNIEDRDAMTCAALADAERRIKDFVADFCRFVEGSVRDR</sequence>
<dbReference type="GO" id="GO:0016757">
    <property type="term" value="F:glycosyltransferase activity"/>
    <property type="evidence" value="ECO:0007669"/>
    <property type="project" value="InterPro"/>
</dbReference>
<proteinExistence type="predicted"/>